<dbReference type="GO" id="GO:0046464">
    <property type="term" value="P:acylglycerol catabolic process"/>
    <property type="evidence" value="ECO:0007669"/>
    <property type="project" value="TreeGrafter"/>
</dbReference>
<dbReference type="OrthoDB" id="284184at2759"/>
<dbReference type="InterPro" id="IPR050266">
    <property type="entry name" value="AB_hydrolase_sf"/>
</dbReference>
<evidence type="ECO:0000313" key="2">
    <source>
        <dbReference type="EMBL" id="KAJ5085152.1"/>
    </source>
</evidence>
<dbReference type="Pfam" id="PF00561">
    <property type="entry name" value="Abhydrolase_1"/>
    <property type="match status" value="1"/>
</dbReference>
<evidence type="ECO:0000313" key="3">
    <source>
        <dbReference type="Proteomes" id="UP001149074"/>
    </source>
</evidence>
<feature type="domain" description="AB hydrolase-1" evidence="1">
    <location>
        <begin position="34"/>
        <end position="166"/>
    </location>
</feature>
<organism evidence="2 3">
    <name type="scientific">Penicillium argentinense</name>
    <dbReference type="NCBI Taxonomy" id="1131581"/>
    <lineage>
        <taxon>Eukaryota</taxon>
        <taxon>Fungi</taxon>
        <taxon>Dikarya</taxon>
        <taxon>Ascomycota</taxon>
        <taxon>Pezizomycotina</taxon>
        <taxon>Eurotiomycetes</taxon>
        <taxon>Eurotiomycetidae</taxon>
        <taxon>Eurotiales</taxon>
        <taxon>Aspergillaceae</taxon>
        <taxon>Penicillium</taxon>
    </lineage>
</organism>
<dbReference type="InterPro" id="IPR029058">
    <property type="entry name" value="AB_hydrolase_fold"/>
</dbReference>
<sequence>MANIAFPKHAKRLTLLTTHTYSYVIIPPTRPSHPTILLLHGFPSSCYDWRHQIRFFSTAGYGILAPDLLGYGGTSKPTDATAYKAKQMVAEIAEILDNEKIQRVHAVSHDTGSILLSRFANYYPERLLSCTFLAVPYSKPGEHFDLKAVNAMTKQLLGKERFGYLGFFVSDVAGALLDQHSESFFTLFYPQDPNIWIDHVGPHGALEEWLRADRHGEMASYITRDEQFTHQQIMTGQHAPALNWYRALVWNLNEQDEVEAGLSAKIACPVLAVFPAAIAGQFSAAANLSSDIADSLTVKHVSTPGHWLQLEARDEVNSILLEHFKEQSALGDASA</sequence>
<dbReference type="InterPro" id="IPR000073">
    <property type="entry name" value="AB_hydrolase_1"/>
</dbReference>
<accession>A0A9W9ENL6</accession>
<dbReference type="Gene3D" id="3.40.50.1820">
    <property type="entry name" value="alpha/beta hydrolase"/>
    <property type="match status" value="1"/>
</dbReference>
<dbReference type="Proteomes" id="UP001149074">
    <property type="component" value="Unassembled WGS sequence"/>
</dbReference>
<dbReference type="InterPro" id="IPR000639">
    <property type="entry name" value="Epox_hydrolase-like"/>
</dbReference>
<dbReference type="AlphaFoldDB" id="A0A9W9ENL6"/>
<reference evidence="2" key="1">
    <citation type="submission" date="2022-11" db="EMBL/GenBank/DDBJ databases">
        <authorList>
            <person name="Petersen C."/>
        </authorList>
    </citation>
    <scope>NUCLEOTIDE SEQUENCE</scope>
    <source>
        <strain evidence="2">IBT 30761</strain>
    </source>
</reference>
<name>A0A9W9ENL6_9EURO</name>
<protein>
    <recommendedName>
        <fullName evidence="1">AB hydrolase-1 domain-containing protein</fullName>
    </recommendedName>
</protein>
<reference evidence="2" key="2">
    <citation type="journal article" date="2023" name="IMA Fungus">
        <title>Comparative genomic study of the Penicillium genus elucidates a diverse pangenome and 15 lateral gene transfer events.</title>
        <authorList>
            <person name="Petersen C."/>
            <person name="Sorensen T."/>
            <person name="Nielsen M.R."/>
            <person name="Sondergaard T.E."/>
            <person name="Sorensen J.L."/>
            <person name="Fitzpatrick D.A."/>
            <person name="Frisvad J.C."/>
            <person name="Nielsen K.L."/>
        </authorList>
    </citation>
    <scope>NUCLEOTIDE SEQUENCE</scope>
    <source>
        <strain evidence="2">IBT 30761</strain>
    </source>
</reference>
<dbReference type="GeneID" id="81361393"/>
<dbReference type="EMBL" id="JAPQKI010000010">
    <property type="protein sequence ID" value="KAJ5085152.1"/>
    <property type="molecule type" value="Genomic_DNA"/>
</dbReference>
<gene>
    <name evidence="2" type="ORF">N7532_009923</name>
</gene>
<dbReference type="PANTHER" id="PTHR43798">
    <property type="entry name" value="MONOACYLGLYCEROL LIPASE"/>
    <property type="match status" value="1"/>
</dbReference>
<dbReference type="GO" id="GO:0047372">
    <property type="term" value="F:monoacylglycerol lipase activity"/>
    <property type="evidence" value="ECO:0007669"/>
    <property type="project" value="TreeGrafter"/>
</dbReference>
<comment type="caution">
    <text evidence="2">The sequence shown here is derived from an EMBL/GenBank/DDBJ whole genome shotgun (WGS) entry which is preliminary data.</text>
</comment>
<dbReference type="PANTHER" id="PTHR43798:SF33">
    <property type="entry name" value="HYDROLASE, PUTATIVE (AFU_ORTHOLOGUE AFUA_2G14860)-RELATED"/>
    <property type="match status" value="1"/>
</dbReference>
<keyword evidence="3" id="KW-1185">Reference proteome</keyword>
<dbReference type="PRINTS" id="PR00412">
    <property type="entry name" value="EPOXHYDRLASE"/>
</dbReference>
<proteinExistence type="predicted"/>
<dbReference type="GO" id="GO:0016020">
    <property type="term" value="C:membrane"/>
    <property type="evidence" value="ECO:0007669"/>
    <property type="project" value="TreeGrafter"/>
</dbReference>
<evidence type="ECO:0000259" key="1">
    <source>
        <dbReference type="Pfam" id="PF00561"/>
    </source>
</evidence>
<dbReference type="RefSeq" id="XP_056469830.1">
    <property type="nucleotide sequence ID" value="XM_056622414.1"/>
</dbReference>
<dbReference type="GO" id="GO:0072330">
    <property type="term" value="P:monocarboxylic acid biosynthetic process"/>
    <property type="evidence" value="ECO:0007669"/>
    <property type="project" value="UniProtKB-ARBA"/>
</dbReference>
<dbReference type="GO" id="GO:0017000">
    <property type="term" value="P:antibiotic biosynthetic process"/>
    <property type="evidence" value="ECO:0007669"/>
    <property type="project" value="UniProtKB-ARBA"/>
</dbReference>
<dbReference type="SUPFAM" id="SSF53474">
    <property type="entry name" value="alpha/beta-Hydrolases"/>
    <property type="match status" value="1"/>
</dbReference>